<keyword evidence="4" id="KW-0479">Metal-binding</keyword>
<comment type="cofactor">
    <cofactor evidence="4">
        <name>Zn(2+)</name>
        <dbReference type="ChEBI" id="CHEBI:29105"/>
    </cofactor>
    <text evidence="4">Binds 1 zinc ion per subunit.</text>
</comment>
<dbReference type="NCBIfam" id="TIGR00449">
    <property type="entry name" value="tgt_general"/>
    <property type="match status" value="1"/>
</dbReference>
<dbReference type="Gene3D" id="3.20.20.105">
    <property type="entry name" value="Queuine tRNA-ribosyltransferase-like"/>
    <property type="match status" value="1"/>
</dbReference>
<organism evidence="6 7">
    <name type="scientific">Leptospirillum ferrodiazotrophum</name>
    <dbReference type="NCBI Taxonomy" id="412449"/>
    <lineage>
        <taxon>Bacteria</taxon>
        <taxon>Pseudomonadati</taxon>
        <taxon>Nitrospirota</taxon>
        <taxon>Nitrospiria</taxon>
        <taxon>Nitrospirales</taxon>
        <taxon>Nitrospiraceae</taxon>
        <taxon>Leptospirillum</taxon>
    </lineage>
</organism>
<dbReference type="HAMAP" id="MF_00168">
    <property type="entry name" value="Q_tRNA_Tgt"/>
    <property type="match status" value="1"/>
</dbReference>
<feature type="binding site" evidence="4">
    <location>
        <position position="313"/>
    </location>
    <ligand>
        <name>Zn(2+)</name>
        <dbReference type="ChEBI" id="CHEBI:29105"/>
    </ligand>
</feature>
<dbReference type="InterPro" id="IPR036511">
    <property type="entry name" value="TGT-like_sf"/>
</dbReference>
<dbReference type="Proteomes" id="UP000009374">
    <property type="component" value="Unassembled WGS sequence"/>
</dbReference>
<feature type="region of interest" description="RNA binding" evidence="4">
    <location>
        <begin position="256"/>
        <end position="262"/>
    </location>
</feature>
<proteinExistence type="inferred from homology"/>
<feature type="region of interest" description="RNA binding; important for wobble base 34 recognition" evidence="4">
    <location>
        <begin position="280"/>
        <end position="284"/>
    </location>
</feature>
<feature type="binding site" evidence="4">
    <location>
        <position position="225"/>
    </location>
    <ligand>
        <name>substrate</name>
    </ligand>
</feature>
<feature type="binding site" evidence="4">
    <location>
        <position position="192"/>
    </location>
    <ligand>
        <name>substrate</name>
    </ligand>
</feature>
<evidence type="ECO:0000256" key="4">
    <source>
        <dbReference type="HAMAP-Rule" id="MF_00168"/>
    </source>
</evidence>
<evidence type="ECO:0000313" key="7">
    <source>
        <dbReference type="Proteomes" id="UP000009374"/>
    </source>
</evidence>
<dbReference type="SUPFAM" id="SSF51713">
    <property type="entry name" value="tRNA-guanine transglycosylase"/>
    <property type="match status" value="1"/>
</dbReference>
<feature type="domain" description="tRNA-guanine(15) transglycosylase-like" evidence="5">
    <location>
        <begin position="17"/>
        <end position="366"/>
    </location>
</feature>
<comment type="function">
    <text evidence="4">Catalyzes the base-exchange of a guanine (G) residue with the queuine precursor 7-aminomethyl-7-deazaguanine (PreQ1) at position 34 (anticodon wobble position) in tRNAs with GU(N) anticodons (tRNA-Asp, -Asn, -His and -Tyr). Catalysis occurs through a double-displacement mechanism. The nucleophile active site attacks the C1' of nucleotide 34 to detach the guanine base from the RNA, forming a covalent enzyme-RNA intermediate. The proton acceptor active site deprotonates the incoming PreQ1, allowing a nucleophilic attack on the C1' of the ribose to form the product. After dissociation, two additional enzymatic reactions on the tRNA convert PreQ1 to queuine (Q), resulting in the hypermodified nucleoside queuosine (7-(((4,5-cis-dihydroxy-2-cyclopenten-1-yl)amino)methyl)-7-deazaguanosine).</text>
</comment>
<evidence type="ECO:0000313" key="6">
    <source>
        <dbReference type="EMBL" id="EES53096.1"/>
    </source>
</evidence>
<feature type="binding site" evidence="4">
    <location>
        <position position="318"/>
    </location>
    <ligand>
        <name>Zn(2+)</name>
        <dbReference type="ChEBI" id="CHEBI:29105"/>
    </ligand>
</feature>
<sequence length="383" mass="41628">MTSFPFFQHISSDRSSLAREGVIRTRHGVVPTPAFMPVGTRGTVKGLTPDTLSACGAEIVLVNAFHLWLRPGTERVREAGGIGRMMGVDCPVLSDSGGYQIHSLETRRTVTEEGVSFLSPYDGAKVFLSPEISVAHSEALGVDIRMVLDDLAGAAAPPARIREAMERTHRWALRALNAWDPGTTAPLFGIIQGGVDRALREESARGLVSLVGSRGQSFSGFGIGGLGVGETVDERLSVLDATVPILPENRPRYLMGVGYPGDILEAVRRGVDLFDCVLPTRNARNGSYFTREGAIAIRNARFREDDRPIDSSCGCATCRRHSRAYLHHLVKNDEMTGAILGTIHNVSFYLEIMREIRARIRSGTLSGLDWPCFTTRHAIGGDS</sequence>
<evidence type="ECO:0000256" key="1">
    <source>
        <dbReference type="ARBA" id="ARBA00022676"/>
    </source>
</evidence>
<dbReference type="GO" id="GO:0008479">
    <property type="term" value="F:tRNA-guanosine(34) queuine transglycosylase activity"/>
    <property type="evidence" value="ECO:0007669"/>
    <property type="project" value="UniProtKB-UniRule"/>
</dbReference>
<keyword evidence="1 4" id="KW-0328">Glycosyltransferase</keyword>
<evidence type="ECO:0000256" key="2">
    <source>
        <dbReference type="ARBA" id="ARBA00022679"/>
    </source>
</evidence>
<keyword evidence="2 4" id="KW-0808">Transferase</keyword>
<feature type="active site" description="Nucleophile" evidence="4">
    <location>
        <position position="275"/>
    </location>
</feature>
<feature type="binding site" evidence="4">
    <location>
        <begin position="95"/>
        <end position="99"/>
    </location>
    <ligand>
        <name>substrate</name>
    </ligand>
</feature>
<feature type="binding site" evidence="4">
    <location>
        <position position="344"/>
    </location>
    <ligand>
        <name>Zn(2+)</name>
        <dbReference type="ChEBI" id="CHEBI:29105"/>
    </ligand>
</feature>
<comment type="pathway">
    <text evidence="4">tRNA modification; tRNA-queuosine biosynthesis.</text>
</comment>
<dbReference type="EC" id="2.4.2.29" evidence="4"/>
<feature type="binding site" evidence="4">
    <location>
        <position position="315"/>
    </location>
    <ligand>
        <name>Zn(2+)</name>
        <dbReference type="ChEBI" id="CHEBI:29105"/>
    </ligand>
</feature>
<comment type="subunit">
    <text evidence="4">Homodimer. Within each dimer, one monomer is responsible for RNA recognition and catalysis, while the other monomer binds to the replacement base PreQ1.</text>
</comment>
<feature type="active site" description="Proton acceptor" evidence="4">
    <location>
        <position position="95"/>
    </location>
</feature>
<gene>
    <name evidence="4" type="primary">tgt</name>
    <name evidence="6" type="ORF">UBAL3_80420046</name>
</gene>
<dbReference type="InterPro" id="IPR002616">
    <property type="entry name" value="tRNA_ribo_trans-like"/>
</dbReference>
<evidence type="ECO:0000256" key="3">
    <source>
        <dbReference type="ARBA" id="ARBA00022694"/>
    </source>
</evidence>
<reference evidence="6 7" key="1">
    <citation type="journal article" date="2009" name="Appl. Environ. Microbiol.">
        <title>Community genomic and proteomic analyses of chemoautotrophic iron-oxidizing "Leptospirillum rubarum" (Group II) and "Leptospirillum ferrodiazotrophum" (Group III) bacteria in acid mine drainage biofilms.</title>
        <authorList>
            <person name="Goltsman D.S."/>
            <person name="Denef V.J."/>
            <person name="Singer S.W."/>
            <person name="VerBerkmoes N.C."/>
            <person name="Lefsrud M."/>
            <person name="Mueller R.S."/>
            <person name="Dick G.J."/>
            <person name="Sun C.L."/>
            <person name="Wheeler K.E."/>
            <person name="Zemla A."/>
            <person name="Baker B.J."/>
            <person name="Hauser L."/>
            <person name="Land M."/>
            <person name="Shah M.B."/>
            <person name="Thelen M.P."/>
            <person name="Hettich R.L."/>
            <person name="Banfield J.F."/>
        </authorList>
    </citation>
    <scope>NUCLEOTIDE SEQUENCE [LARGE SCALE GENOMIC DNA]</scope>
</reference>
<dbReference type="GO" id="GO:0046872">
    <property type="term" value="F:metal ion binding"/>
    <property type="evidence" value="ECO:0007669"/>
    <property type="project" value="UniProtKB-KW"/>
</dbReference>
<keyword evidence="7" id="KW-1185">Reference proteome</keyword>
<name>C6HWB8_9BACT</name>
<dbReference type="InterPro" id="IPR004803">
    <property type="entry name" value="TGT"/>
</dbReference>
<dbReference type="PANTHER" id="PTHR46499:SF1">
    <property type="entry name" value="QUEUINE TRNA-RIBOSYLTRANSFERASE"/>
    <property type="match status" value="1"/>
</dbReference>
<keyword evidence="3 4" id="KW-0819">tRNA processing</keyword>
<keyword evidence="4" id="KW-0671">Queuosine biosynthesis</keyword>
<dbReference type="PANTHER" id="PTHR46499">
    <property type="entry name" value="QUEUINE TRNA-RIBOSYLTRANSFERASE"/>
    <property type="match status" value="1"/>
</dbReference>
<keyword evidence="4" id="KW-0862">Zinc</keyword>
<dbReference type="NCBIfam" id="TIGR00430">
    <property type="entry name" value="Q_tRNA_tgt"/>
    <property type="match status" value="1"/>
</dbReference>
<evidence type="ECO:0000259" key="5">
    <source>
        <dbReference type="Pfam" id="PF01702"/>
    </source>
</evidence>
<dbReference type="UniPathway" id="UPA00392"/>
<dbReference type="EMBL" id="GG693869">
    <property type="protein sequence ID" value="EES53096.1"/>
    <property type="molecule type" value="Genomic_DNA"/>
</dbReference>
<dbReference type="AlphaFoldDB" id="C6HWB8"/>
<comment type="catalytic activity">
    <reaction evidence="4">
        <text>7-aminomethyl-7-carbaguanine + guanosine(34) in tRNA = 7-aminomethyl-7-carbaguanosine(34) in tRNA + guanine</text>
        <dbReference type="Rhea" id="RHEA:24104"/>
        <dbReference type="Rhea" id="RHEA-COMP:10341"/>
        <dbReference type="Rhea" id="RHEA-COMP:10342"/>
        <dbReference type="ChEBI" id="CHEBI:16235"/>
        <dbReference type="ChEBI" id="CHEBI:58703"/>
        <dbReference type="ChEBI" id="CHEBI:74269"/>
        <dbReference type="ChEBI" id="CHEBI:82833"/>
        <dbReference type="EC" id="2.4.2.29"/>
    </reaction>
</comment>
<accession>C6HWB8</accession>
<protein>
    <recommendedName>
        <fullName evidence="4">Queuine tRNA-ribosyltransferase</fullName>
        <ecNumber evidence="4">2.4.2.29</ecNumber>
    </recommendedName>
    <alternativeName>
        <fullName evidence="4">Guanine insertion enzyme</fullName>
    </alternativeName>
    <alternativeName>
        <fullName evidence="4">tRNA-guanine transglycosylase</fullName>
    </alternativeName>
</protein>
<dbReference type="Pfam" id="PF01702">
    <property type="entry name" value="TGT"/>
    <property type="match status" value="1"/>
</dbReference>
<feature type="binding site" evidence="4">
    <location>
        <position position="149"/>
    </location>
    <ligand>
        <name>substrate</name>
    </ligand>
</feature>
<comment type="similarity">
    <text evidence="4">Belongs to the queuine tRNA-ribosyltransferase family.</text>
</comment>
<dbReference type="GO" id="GO:0005829">
    <property type="term" value="C:cytosol"/>
    <property type="evidence" value="ECO:0007669"/>
    <property type="project" value="TreeGrafter"/>
</dbReference>
<dbReference type="InterPro" id="IPR050076">
    <property type="entry name" value="ArchSynthase1/Queuine_TRR"/>
</dbReference>
<dbReference type="GO" id="GO:0008616">
    <property type="term" value="P:tRNA queuosine(34) biosynthetic process"/>
    <property type="evidence" value="ECO:0007669"/>
    <property type="project" value="UniProtKB-UniRule"/>
</dbReference>